<dbReference type="EMBL" id="LAZR01008507">
    <property type="protein sequence ID" value="KKM78327.1"/>
    <property type="molecule type" value="Genomic_DNA"/>
</dbReference>
<dbReference type="AlphaFoldDB" id="A0A0F9NAE4"/>
<organism evidence="1">
    <name type="scientific">marine sediment metagenome</name>
    <dbReference type="NCBI Taxonomy" id="412755"/>
    <lineage>
        <taxon>unclassified sequences</taxon>
        <taxon>metagenomes</taxon>
        <taxon>ecological metagenomes</taxon>
    </lineage>
</organism>
<accession>A0A0F9NAE4</accession>
<reference evidence="1" key="1">
    <citation type="journal article" date="2015" name="Nature">
        <title>Complex archaea that bridge the gap between prokaryotes and eukaryotes.</title>
        <authorList>
            <person name="Spang A."/>
            <person name="Saw J.H."/>
            <person name="Jorgensen S.L."/>
            <person name="Zaremba-Niedzwiedzka K."/>
            <person name="Martijn J."/>
            <person name="Lind A.E."/>
            <person name="van Eijk R."/>
            <person name="Schleper C."/>
            <person name="Guy L."/>
            <person name="Ettema T.J."/>
        </authorList>
    </citation>
    <scope>NUCLEOTIDE SEQUENCE</scope>
</reference>
<sequence>MARTLGNVTVSAKLAGRYTNVRDVDNAVLQFTKQFEQIFSDGVGANKAQVYFDDIRGPIAAGANEDLDLFDGSLKDAFGGSLVFSSIKAMLICGIGAVGDPANISAVRVGGAAATIWEPWTPDTGARIDVFPGGAQLFVAPDATGLPVSGAAKLLRIANPSAGSDTIKYTIAVLGEGVATDP</sequence>
<gene>
    <name evidence="1" type="ORF">LCGC14_1361120</name>
</gene>
<name>A0A0F9NAE4_9ZZZZ</name>
<comment type="caution">
    <text evidence="1">The sequence shown here is derived from an EMBL/GenBank/DDBJ whole genome shotgun (WGS) entry which is preliminary data.</text>
</comment>
<evidence type="ECO:0000313" key="1">
    <source>
        <dbReference type="EMBL" id="KKM78327.1"/>
    </source>
</evidence>
<proteinExistence type="predicted"/>
<protein>
    <submittedName>
        <fullName evidence="1">Uncharacterized protein</fullName>
    </submittedName>
</protein>